<dbReference type="SUPFAM" id="SSF53756">
    <property type="entry name" value="UDP-Glycosyltransferase/glycogen phosphorylase"/>
    <property type="match status" value="1"/>
</dbReference>
<evidence type="ECO:0000256" key="11">
    <source>
        <dbReference type="ARBA" id="ARBA00023180"/>
    </source>
</evidence>
<dbReference type="EMBL" id="CAJOBZ010000024">
    <property type="protein sequence ID" value="CAF4872957.1"/>
    <property type="molecule type" value="Genomic_DNA"/>
</dbReference>
<organism evidence="15 16">
    <name type="scientific">Pieris macdunnoughi</name>
    <dbReference type="NCBI Taxonomy" id="345717"/>
    <lineage>
        <taxon>Eukaryota</taxon>
        <taxon>Metazoa</taxon>
        <taxon>Ecdysozoa</taxon>
        <taxon>Arthropoda</taxon>
        <taxon>Hexapoda</taxon>
        <taxon>Insecta</taxon>
        <taxon>Pterygota</taxon>
        <taxon>Neoptera</taxon>
        <taxon>Endopterygota</taxon>
        <taxon>Lepidoptera</taxon>
        <taxon>Glossata</taxon>
        <taxon>Ditrysia</taxon>
        <taxon>Papilionoidea</taxon>
        <taxon>Pieridae</taxon>
        <taxon>Pierinae</taxon>
        <taxon>Pieris</taxon>
    </lineage>
</organism>
<keyword evidence="10 12" id="KW-0472">Membrane</keyword>
<evidence type="ECO:0000256" key="5">
    <source>
        <dbReference type="ARBA" id="ARBA00022679"/>
    </source>
</evidence>
<evidence type="ECO:0000256" key="10">
    <source>
        <dbReference type="ARBA" id="ARBA00023136"/>
    </source>
</evidence>
<dbReference type="InterPro" id="IPR038577">
    <property type="entry name" value="GT10-like_C_sf"/>
</dbReference>
<dbReference type="InterPro" id="IPR031481">
    <property type="entry name" value="Glyco_tran_10_N"/>
</dbReference>
<dbReference type="UniPathway" id="UPA00378"/>
<evidence type="ECO:0000313" key="15">
    <source>
        <dbReference type="EMBL" id="CAF4872957.1"/>
    </source>
</evidence>
<sequence length="388" mass="46316">MLNVTFRLVIILLIISIASSLYYIYQTRLYDIRANRKNSISYLNHTELKYILQWTRRFSAPFDYLEEGNSVFIKHNCKYTNCFVTDDRNYFLDLKDFQAIAFNGRDLDMWSFQLPQERTPEQKYVFGAMESPDFFPACNEYLDGFFNWTWSYKLDSDFQWGYITIYDLEDNLIGPAIDMKWIENMKPVDNALKTKLDSKSKAVAWFVSHCHTKRGREDFVEDLGKELDKFGWSIDVYGKCGTLSCPFKRGKSCYKMLENDYYFYLSFENSFAEDYVTEKLLTALNNYAVPVVYGDADYSRFLPEGSYLNAIELGPRRLAELMDEIILNKTLYYNFFKWRNHYKYKSADHVNACRLCEQLNNDKKMKNRTVWSVFREWWNGKRYIENCF</sequence>
<comment type="caution">
    <text evidence="15">The sequence shown here is derived from an EMBL/GenBank/DDBJ whole genome shotgun (WGS) entry which is preliminary data.</text>
</comment>
<accession>A0A821TKJ2</accession>
<name>A0A821TKJ2_9NEOP</name>
<dbReference type="GO" id="GO:0008417">
    <property type="term" value="F:fucosyltransferase activity"/>
    <property type="evidence" value="ECO:0007669"/>
    <property type="project" value="InterPro"/>
</dbReference>
<evidence type="ECO:0000256" key="9">
    <source>
        <dbReference type="ARBA" id="ARBA00023034"/>
    </source>
</evidence>
<proteinExistence type="inferred from homology"/>
<evidence type="ECO:0000256" key="3">
    <source>
        <dbReference type="ARBA" id="ARBA00008919"/>
    </source>
</evidence>
<evidence type="ECO:0000256" key="12">
    <source>
        <dbReference type="RuleBase" id="RU003832"/>
    </source>
</evidence>
<evidence type="ECO:0000256" key="1">
    <source>
        <dbReference type="ARBA" id="ARBA00004447"/>
    </source>
</evidence>
<comment type="pathway">
    <text evidence="2">Protein modification; protein glycosylation.</text>
</comment>
<feature type="domain" description="Fucosyltransferase N-terminal" evidence="14">
    <location>
        <begin position="48"/>
        <end position="162"/>
    </location>
</feature>
<dbReference type="Proteomes" id="UP000663880">
    <property type="component" value="Unassembled WGS sequence"/>
</dbReference>
<comment type="subcellular location">
    <subcellularLocation>
        <location evidence="1 12">Golgi apparatus</location>
        <location evidence="1 12">Golgi stack membrane</location>
        <topology evidence="1 12">Single-pass type II membrane protein</topology>
    </subcellularLocation>
</comment>
<evidence type="ECO:0000256" key="8">
    <source>
        <dbReference type="ARBA" id="ARBA00022989"/>
    </source>
</evidence>
<dbReference type="GO" id="GO:0032580">
    <property type="term" value="C:Golgi cisterna membrane"/>
    <property type="evidence" value="ECO:0007669"/>
    <property type="project" value="UniProtKB-SubCell"/>
</dbReference>
<dbReference type="Gene3D" id="3.40.50.11660">
    <property type="entry name" value="Glycosyl transferase family 10, C-terminal domain"/>
    <property type="match status" value="1"/>
</dbReference>
<dbReference type="PANTHER" id="PTHR48438">
    <property type="entry name" value="ALPHA-(1,3)-FUCOSYLTRANSFERASE C-RELATED"/>
    <property type="match status" value="1"/>
</dbReference>
<evidence type="ECO:0000256" key="4">
    <source>
        <dbReference type="ARBA" id="ARBA00022676"/>
    </source>
</evidence>
<evidence type="ECO:0000313" key="16">
    <source>
        <dbReference type="Proteomes" id="UP000663880"/>
    </source>
</evidence>
<dbReference type="InterPro" id="IPR001503">
    <property type="entry name" value="Glyco_trans_10"/>
</dbReference>
<keyword evidence="6 12" id="KW-0812">Transmembrane</keyword>
<feature type="domain" description="Fucosyltransferase C-terminal" evidence="13">
    <location>
        <begin position="197"/>
        <end position="366"/>
    </location>
</feature>
<dbReference type="OrthoDB" id="427096at2759"/>
<comment type="similarity">
    <text evidence="3 12">Belongs to the glycosyltransferase 10 family.</text>
</comment>
<keyword evidence="9 12" id="KW-0333">Golgi apparatus</keyword>
<evidence type="ECO:0000256" key="6">
    <source>
        <dbReference type="ARBA" id="ARBA00022692"/>
    </source>
</evidence>
<keyword evidence="5 12" id="KW-0808">Transferase</keyword>
<evidence type="ECO:0000256" key="7">
    <source>
        <dbReference type="ARBA" id="ARBA00022968"/>
    </source>
</evidence>
<dbReference type="Pfam" id="PF00852">
    <property type="entry name" value="Glyco_transf_10"/>
    <property type="match status" value="1"/>
</dbReference>
<dbReference type="InterPro" id="IPR055270">
    <property type="entry name" value="Glyco_tran_10_C"/>
</dbReference>
<evidence type="ECO:0000259" key="13">
    <source>
        <dbReference type="Pfam" id="PF00852"/>
    </source>
</evidence>
<gene>
    <name evidence="15" type="ORF">PMACD_LOCUS8925</name>
</gene>
<dbReference type="EC" id="2.4.1.-" evidence="12"/>
<dbReference type="Pfam" id="PF17039">
    <property type="entry name" value="Glyco_tran_10_N"/>
    <property type="match status" value="1"/>
</dbReference>
<feature type="transmembrane region" description="Helical" evidence="12">
    <location>
        <begin position="6"/>
        <end position="25"/>
    </location>
</feature>
<protein>
    <recommendedName>
        <fullName evidence="12">Fucosyltransferase</fullName>
        <ecNumber evidence="12">2.4.1.-</ecNumber>
    </recommendedName>
</protein>
<keyword evidence="11" id="KW-0325">Glycoprotein</keyword>
<reference evidence="15" key="1">
    <citation type="submission" date="2021-02" db="EMBL/GenBank/DDBJ databases">
        <authorList>
            <person name="Steward A R."/>
        </authorList>
    </citation>
    <scope>NUCLEOTIDE SEQUENCE</scope>
</reference>
<keyword evidence="4 12" id="KW-0328">Glycosyltransferase</keyword>
<evidence type="ECO:0000259" key="14">
    <source>
        <dbReference type="Pfam" id="PF17039"/>
    </source>
</evidence>
<evidence type="ECO:0000256" key="2">
    <source>
        <dbReference type="ARBA" id="ARBA00004922"/>
    </source>
</evidence>
<dbReference type="PANTHER" id="PTHR48438:SF1">
    <property type="entry name" value="ALPHA-(1,3)-FUCOSYLTRANSFERASE C-RELATED"/>
    <property type="match status" value="1"/>
</dbReference>
<dbReference type="AlphaFoldDB" id="A0A821TKJ2"/>
<keyword evidence="16" id="KW-1185">Reference proteome</keyword>
<keyword evidence="7" id="KW-0735">Signal-anchor</keyword>
<keyword evidence="8 12" id="KW-1133">Transmembrane helix</keyword>